<feature type="transmembrane region" description="Helical" evidence="1">
    <location>
        <begin position="144"/>
        <end position="166"/>
    </location>
</feature>
<proteinExistence type="predicted"/>
<dbReference type="Pfam" id="PF20128">
    <property type="entry name" value="DUF6518"/>
    <property type="match status" value="1"/>
</dbReference>
<dbReference type="RefSeq" id="WP_103431905.1">
    <property type="nucleotide sequence ID" value="NZ_PPXF01000058.1"/>
</dbReference>
<feature type="transmembrane region" description="Helical" evidence="1">
    <location>
        <begin position="59"/>
        <end position="77"/>
    </location>
</feature>
<feature type="transmembrane region" description="Helical" evidence="1">
    <location>
        <begin position="84"/>
        <end position="103"/>
    </location>
</feature>
<dbReference type="Proteomes" id="UP000237104">
    <property type="component" value="Unassembled WGS sequence"/>
</dbReference>
<name>A0A2S3Z8A9_9MICO</name>
<feature type="transmembrane region" description="Helical" evidence="1">
    <location>
        <begin position="115"/>
        <end position="137"/>
    </location>
</feature>
<evidence type="ECO:0000313" key="2">
    <source>
        <dbReference type="EMBL" id="POH61774.1"/>
    </source>
</evidence>
<dbReference type="AlphaFoldDB" id="A0A2S3Z8A9"/>
<evidence type="ECO:0000256" key="1">
    <source>
        <dbReference type="SAM" id="Phobius"/>
    </source>
</evidence>
<keyword evidence="1" id="KW-0472">Membrane</keyword>
<evidence type="ECO:0000313" key="3">
    <source>
        <dbReference type="Proteomes" id="UP000237104"/>
    </source>
</evidence>
<keyword evidence="1" id="KW-0812">Transmembrane</keyword>
<accession>A0A2S3Z8A9</accession>
<reference evidence="2 3" key="1">
    <citation type="submission" date="2018-01" db="EMBL/GenBank/DDBJ databases">
        <title>Cryobacterium sp. nov., from glaciers in China.</title>
        <authorList>
            <person name="Liu Q."/>
            <person name="Xin Y.-H."/>
        </authorList>
    </citation>
    <scope>NUCLEOTIDE SEQUENCE [LARGE SCALE GENOMIC DNA]</scope>
    <source>
        <strain evidence="2 3">TMB1-8</strain>
    </source>
</reference>
<organism evidence="2 3">
    <name type="scientific">Cryobacterium zongtaii</name>
    <dbReference type="NCBI Taxonomy" id="1259217"/>
    <lineage>
        <taxon>Bacteria</taxon>
        <taxon>Bacillati</taxon>
        <taxon>Actinomycetota</taxon>
        <taxon>Actinomycetes</taxon>
        <taxon>Micrococcales</taxon>
        <taxon>Microbacteriaceae</taxon>
        <taxon>Cryobacterium</taxon>
    </lineage>
</organism>
<gene>
    <name evidence="2" type="ORF">C3B59_14300</name>
</gene>
<comment type="caution">
    <text evidence="2">The sequence shown here is derived from an EMBL/GenBank/DDBJ whole genome shotgun (WGS) entry which is preliminary data.</text>
</comment>
<dbReference type="EMBL" id="PPXF01000058">
    <property type="protein sequence ID" value="POH61774.1"/>
    <property type="molecule type" value="Genomic_DNA"/>
</dbReference>
<feature type="transmembrane region" description="Helical" evidence="1">
    <location>
        <begin position="178"/>
        <end position="198"/>
    </location>
</feature>
<protein>
    <submittedName>
        <fullName evidence="2">Uncharacterized protein</fullName>
    </submittedName>
</protein>
<sequence length="228" mass="24137">METLESSRIVEPPPARSGWWHADTRSSAVRATVVAVGGAVLIGGLTSVAQQYLPPGVNSLGNSAGGWTMFAFLIVWLGRARPLLAGVLGIVVFQLLVESYSVVSEWRGFDDGDPFTSIWTLVGLVSGPLLGVAAGLARYAPPQWGALWGALAVTPLSAVLLGEGIWALNTITDTTSPVYWTLEIVLSAIFLLAAVLHGRLAPRSISLVVSVWLVGTLAFVYVLVFVLN</sequence>
<feature type="transmembrane region" description="Helical" evidence="1">
    <location>
        <begin position="205"/>
        <end position="227"/>
    </location>
</feature>
<dbReference type="InterPro" id="IPR045393">
    <property type="entry name" value="DUF6518"/>
</dbReference>
<feature type="transmembrane region" description="Helical" evidence="1">
    <location>
        <begin position="31"/>
        <end position="53"/>
    </location>
</feature>
<keyword evidence="1" id="KW-1133">Transmembrane helix</keyword>
<dbReference type="OrthoDB" id="3430853at2"/>